<dbReference type="AlphaFoldDB" id="I2NXD4"/>
<proteinExistence type="predicted"/>
<name>I2NXD4_NEISI</name>
<dbReference type="RefSeq" id="WP_003762555.1">
    <property type="nucleotide sequence ID" value="NZ_AJMT01000003.1"/>
</dbReference>
<reference evidence="1 2" key="1">
    <citation type="submission" date="2012-04" db="EMBL/GenBank/DDBJ databases">
        <authorList>
            <person name="Harkins D.M."/>
            <person name="Madupu R."/>
            <person name="Durkin A.S."/>
            <person name="Torralba M."/>
            <person name="Methe B."/>
            <person name="Sutton G.G."/>
            <person name="Nelson K.E."/>
        </authorList>
    </citation>
    <scope>NUCLEOTIDE SEQUENCE [LARGE SCALE GENOMIC DNA]</scope>
    <source>
        <strain evidence="1 2">VK64</strain>
    </source>
</reference>
<comment type="caution">
    <text evidence="1">The sequence shown here is derived from an EMBL/GenBank/DDBJ whole genome shotgun (WGS) entry which is preliminary data.</text>
</comment>
<organism evidence="1 2">
    <name type="scientific">Neisseria sicca VK64</name>
    <dbReference type="NCBI Taxonomy" id="1095748"/>
    <lineage>
        <taxon>Bacteria</taxon>
        <taxon>Pseudomonadati</taxon>
        <taxon>Pseudomonadota</taxon>
        <taxon>Betaproteobacteria</taxon>
        <taxon>Neisseriales</taxon>
        <taxon>Neisseriaceae</taxon>
        <taxon>Neisseria</taxon>
    </lineage>
</organism>
<evidence type="ECO:0000313" key="2">
    <source>
        <dbReference type="Proteomes" id="UP000004473"/>
    </source>
</evidence>
<sequence length="44" mass="5039">MISIITKGRLKTGYICFQTTFYDVGFNTLFYWGKIGPSIDDIVD</sequence>
<evidence type="ECO:0000313" key="1">
    <source>
        <dbReference type="EMBL" id="EIG30495.1"/>
    </source>
</evidence>
<accession>I2NXD4</accession>
<dbReference type="Proteomes" id="UP000004473">
    <property type="component" value="Unassembled WGS sequence"/>
</dbReference>
<gene>
    <name evidence="1" type="ORF">HMPREF1051_1111</name>
</gene>
<dbReference type="PATRIC" id="fig|1095748.3.peg.10"/>
<protein>
    <submittedName>
        <fullName evidence="1">Uncharacterized protein</fullName>
    </submittedName>
</protein>
<dbReference type="EMBL" id="AJMT01000003">
    <property type="protein sequence ID" value="EIG30495.1"/>
    <property type="molecule type" value="Genomic_DNA"/>
</dbReference>